<dbReference type="PROSITE" id="PS50109">
    <property type="entry name" value="HIS_KIN"/>
    <property type="match status" value="1"/>
</dbReference>
<evidence type="ECO:0000256" key="11">
    <source>
        <dbReference type="ARBA" id="ARBA00022989"/>
    </source>
</evidence>
<gene>
    <name evidence="17" type="ORF">FE782_27245</name>
</gene>
<dbReference type="InterPro" id="IPR036097">
    <property type="entry name" value="HisK_dim/P_sf"/>
</dbReference>
<dbReference type="AlphaFoldDB" id="A0A5R9G6K3"/>
<dbReference type="PANTHER" id="PTHR45528:SF1">
    <property type="entry name" value="SENSOR HISTIDINE KINASE CPXA"/>
    <property type="match status" value="1"/>
</dbReference>
<dbReference type="PROSITE" id="PS50885">
    <property type="entry name" value="HAMP"/>
    <property type="match status" value="1"/>
</dbReference>
<keyword evidence="11 14" id="KW-1133">Transmembrane helix</keyword>
<dbReference type="OrthoDB" id="335833at2"/>
<keyword evidence="18" id="KW-1185">Reference proteome</keyword>
<dbReference type="InterPro" id="IPR003660">
    <property type="entry name" value="HAMP_dom"/>
</dbReference>
<dbReference type="FunFam" id="3.30.565.10:FF:000006">
    <property type="entry name" value="Sensor histidine kinase WalK"/>
    <property type="match status" value="1"/>
</dbReference>
<dbReference type="Proteomes" id="UP000309676">
    <property type="component" value="Unassembled WGS sequence"/>
</dbReference>
<comment type="subcellular location">
    <subcellularLocation>
        <location evidence="2">Cell membrane</location>
        <topology evidence="2">Multi-pass membrane protein</topology>
    </subcellularLocation>
</comment>
<dbReference type="PRINTS" id="PR00344">
    <property type="entry name" value="BCTRLSENSOR"/>
</dbReference>
<evidence type="ECO:0000313" key="17">
    <source>
        <dbReference type="EMBL" id="TLS49138.1"/>
    </source>
</evidence>
<keyword evidence="6" id="KW-0808">Transferase</keyword>
<keyword evidence="8" id="KW-0547">Nucleotide-binding</keyword>
<evidence type="ECO:0000259" key="15">
    <source>
        <dbReference type="PROSITE" id="PS50109"/>
    </source>
</evidence>
<dbReference type="InterPro" id="IPR003661">
    <property type="entry name" value="HisK_dim/P_dom"/>
</dbReference>
<evidence type="ECO:0000256" key="7">
    <source>
        <dbReference type="ARBA" id="ARBA00022692"/>
    </source>
</evidence>
<dbReference type="Gene3D" id="3.30.565.10">
    <property type="entry name" value="Histidine kinase-like ATPase, C-terminal domain"/>
    <property type="match status" value="1"/>
</dbReference>
<protein>
    <recommendedName>
        <fullName evidence="3">histidine kinase</fullName>
        <ecNumber evidence="3">2.7.13.3</ecNumber>
    </recommendedName>
</protein>
<keyword evidence="12" id="KW-0902">Two-component regulatory system</keyword>
<evidence type="ECO:0000256" key="8">
    <source>
        <dbReference type="ARBA" id="ARBA00022741"/>
    </source>
</evidence>
<dbReference type="Pfam" id="PF00512">
    <property type="entry name" value="HisKA"/>
    <property type="match status" value="1"/>
</dbReference>
<reference evidence="17 18" key="1">
    <citation type="submission" date="2019-05" db="EMBL/GenBank/DDBJ databases">
        <authorList>
            <person name="Narsing Rao M.P."/>
            <person name="Li W.J."/>
        </authorList>
    </citation>
    <scope>NUCLEOTIDE SEQUENCE [LARGE SCALE GENOMIC DNA]</scope>
    <source>
        <strain evidence="17 18">SYSU_K30003</strain>
    </source>
</reference>
<accession>A0A5R9G6K3</accession>
<sequence length="477" mass="53723">MQVTKRFFAMNALAMLGAFAFAFLSAVIFVAVYTRAVGPEANLNDMQRIFETRAGIGEIKNEAASMDFDRLLEERYLQQLTDRVEMLGANAVIVRNRTVLYATGPMSAVDVERSLLLSEHAGGLDTLELAGTTYMFAKAEYKLASGEDGVLLLLAPMKLKSNFYLFLGVVTLGVFFLTFLLLNLWVSYRFSRGVIEPVSRLRDAAVKISEGDLDGGIAEEGEGEVRELCRTLELMRIKLKESIYIQHKYDENRSFLVSSISHDLKTPVTSIRGYIEGILDGVAHTPDKVRDYLETARSKALQVNAMIDDLLLYSRLDLNQLPYHMERTDLERYFTDCVEDHRYEYEQANLRLTLRSELNGQVLVFIDRERMKRVVQNILDNAKKYMKKGDGAVTIVLRATSSSAVVEIRDNGQGIPEEDVPHIFERFYRADPSRKSAEGSGLGLAIAKQIVEGHEGKIWARSNVGEGTRVMISLRML</sequence>
<dbReference type="CDD" id="cd00075">
    <property type="entry name" value="HATPase"/>
    <property type="match status" value="1"/>
</dbReference>
<dbReference type="SUPFAM" id="SSF55874">
    <property type="entry name" value="ATPase domain of HSP90 chaperone/DNA topoisomerase II/histidine kinase"/>
    <property type="match status" value="1"/>
</dbReference>
<evidence type="ECO:0000256" key="6">
    <source>
        <dbReference type="ARBA" id="ARBA00022679"/>
    </source>
</evidence>
<name>A0A5R9G6K3_9BACL</name>
<dbReference type="CDD" id="cd00082">
    <property type="entry name" value="HisKA"/>
    <property type="match status" value="1"/>
</dbReference>
<dbReference type="InterPro" id="IPR003594">
    <property type="entry name" value="HATPase_dom"/>
</dbReference>
<evidence type="ECO:0000256" key="12">
    <source>
        <dbReference type="ARBA" id="ARBA00023012"/>
    </source>
</evidence>
<dbReference type="InterPro" id="IPR036890">
    <property type="entry name" value="HATPase_C_sf"/>
</dbReference>
<dbReference type="GO" id="GO:0000155">
    <property type="term" value="F:phosphorelay sensor kinase activity"/>
    <property type="evidence" value="ECO:0007669"/>
    <property type="project" value="InterPro"/>
</dbReference>
<dbReference type="RefSeq" id="WP_138197520.1">
    <property type="nucleotide sequence ID" value="NZ_VCIW01000024.1"/>
</dbReference>
<proteinExistence type="predicted"/>
<dbReference type="Gene3D" id="6.10.340.10">
    <property type="match status" value="1"/>
</dbReference>
<evidence type="ECO:0000313" key="18">
    <source>
        <dbReference type="Proteomes" id="UP000309676"/>
    </source>
</evidence>
<dbReference type="Pfam" id="PF02518">
    <property type="entry name" value="HATPase_c"/>
    <property type="match status" value="1"/>
</dbReference>
<organism evidence="17 18">
    <name type="scientific">Paenibacillus antri</name>
    <dbReference type="NCBI Taxonomy" id="2582848"/>
    <lineage>
        <taxon>Bacteria</taxon>
        <taxon>Bacillati</taxon>
        <taxon>Bacillota</taxon>
        <taxon>Bacilli</taxon>
        <taxon>Bacillales</taxon>
        <taxon>Paenibacillaceae</taxon>
        <taxon>Paenibacillus</taxon>
    </lineage>
</organism>
<comment type="catalytic activity">
    <reaction evidence="1">
        <text>ATP + protein L-histidine = ADP + protein N-phospho-L-histidine.</text>
        <dbReference type="EC" id="2.7.13.3"/>
    </reaction>
</comment>
<dbReference type="EC" id="2.7.13.3" evidence="3"/>
<evidence type="ECO:0000256" key="10">
    <source>
        <dbReference type="ARBA" id="ARBA00022840"/>
    </source>
</evidence>
<dbReference type="Pfam" id="PF00672">
    <property type="entry name" value="HAMP"/>
    <property type="match status" value="1"/>
</dbReference>
<evidence type="ECO:0000256" key="1">
    <source>
        <dbReference type="ARBA" id="ARBA00000085"/>
    </source>
</evidence>
<evidence type="ECO:0000259" key="16">
    <source>
        <dbReference type="PROSITE" id="PS50885"/>
    </source>
</evidence>
<evidence type="ECO:0000256" key="13">
    <source>
        <dbReference type="ARBA" id="ARBA00023136"/>
    </source>
</evidence>
<comment type="caution">
    <text evidence="17">The sequence shown here is derived from an EMBL/GenBank/DDBJ whole genome shotgun (WGS) entry which is preliminary data.</text>
</comment>
<feature type="transmembrane region" description="Helical" evidence="14">
    <location>
        <begin position="163"/>
        <end position="186"/>
    </location>
</feature>
<keyword evidence="9 17" id="KW-0418">Kinase</keyword>
<evidence type="ECO:0000256" key="3">
    <source>
        <dbReference type="ARBA" id="ARBA00012438"/>
    </source>
</evidence>
<evidence type="ECO:0000256" key="14">
    <source>
        <dbReference type="SAM" id="Phobius"/>
    </source>
</evidence>
<evidence type="ECO:0000256" key="5">
    <source>
        <dbReference type="ARBA" id="ARBA00022553"/>
    </source>
</evidence>
<dbReference type="Gene3D" id="1.10.287.130">
    <property type="match status" value="1"/>
</dbReference>
<dbReference type="PANTHER" id="PTHR45528">
    <property type="entry name" value="SENSOR HISTIDINE KINASE CPXA"/>
    <property type="match status" value="1"/>
</dbReference>
<dbReference type="EMBL" id="VCIW01000024">
    <property type="protein sequence ID" value="TLS49138.1"/>
    <property type="molecule type" value="Genomic_DNA"/>
</dbReference>
<feature type="domain" description="HAMP" evidence="16">
    <location>
        <begin position="192"/>
        <end position="244"/>
    </location>
</feature>
<dbReference type="InterPro" id="IPR050398">
    <property type="entry name" value="HssS/ArlS-like"/>
</dbReference>
<dbReference type="SMART" id="SM00387">
    <property type="entry name" value="HATPase_c"/>
    <property type="match status" value="1"/>
</dbReference>
<feature type="domain" description="Histidine kinase" evidence="15">
    <location>
        <begin position="259"/>
        <end position="477"/>
    </location>
</feature>
<keyword evidence="4" id="KW-1003">Cell membrane</keyword>
<evidence type="ECO:0000256" key="9">
    <source>
        <dbReference type="ARBA" id="ARBA00022777"/>
    </source>
</evidence>
<keyword evidence="5" id="KW-0597">Phosphoprotein</keyword>
<dbReference type="SMART" id="SM00388">
    <property type="entry name" value="HisKA"/>
    <property type="match status" value="1"/>
</dbReference>
<dbReference type="InterPro" id="IPR005467">
    <property type="entry name" value="His_kinase_dom"/>
</dbReference>
<feature type="transmembrane region" description="Helical" evidence="14">
    <location>
        <begin position="12"/>
        <end position="33"/>
    </location>
</feature>
<dbReference type="SUPFAM" id="SSF47384">
    <property type="entry name" value="Homodimeric domain of signal transducing histidine kinase"/>
    <property type="match status" value="1"/>
</dbReference>
<dbReference type="GO" id="GO:0005524">
    <property type="term" value="F:ATP binding"/>
    <property type="evidence" value="ECO:0007669"/>
    <property type="project" value="UniProtKB-KW"/>
</dbReference>
<evidence type="ECO:0000256" key="4">
    <source>
        <dbReference type="ARBA" id="ARBA00022475"/>
    </source>
</evidence>
<dbReference type="SMART" id="SM00304">
    <property type="entry name" value="HAMP"/>
    <property type="match status" value="1"/>
</dbReference>
<evidence type="ECO:0000256" key="2">
    <source>
        <dbReference type="ARBA" id="ARBA00004651"/>
    </source>
</evidence>
<keyword evidence="7 14" id="KW-0812">Transmembrane</keyword>
<dbReference type="SUPFAM" id="SSF158472">
    <property type="entry name" value="HAMP domain-like"/>
    <property type="match status" value="1"/>
</dbReference>
<keyword evidence="10" id="KW-0067">ATP-binding</keyword>
<dbReference type="GO" id="GO:0005886">
    <property type="term" value="C:plasma membrane"/>
    <property type="evidence" value="ECO:0007669"/>
    <property type="project" value="UniProtKB-SubCell"/>
</dbReference>
<dbReference type="InterPro" id="IPR004358">
    <property type="entry name" value="Sig_transdc_His_kin-like_C"/>
</dbReference>
<keyword evidence="13 14" id="KW-0472">Membrane</keyword>